<name>A0A2M8H7Y9_9GAMM</name>
<reference evidence="3 4" key="1">
    <citation type="submission" date="2017-11" db="EMBL/GenBank/DDBJ databases">
        <title>Draft genome sequence of environmental isolate Aeromonas lusitania sp. nov. MDC 2473.</title>
        <authorList>
            <person name="Colston S.M."/>
            <person name="Navarro A."/>
            <person name="Martinez-Murcia A.J."/>
            <person name="Graf J."/>
        </authorList>
    </citation>
    <scope>NUCLEOTIDE SEQUENCE [LARGE SCALE GENOMIC DNA]</scope>
    <source>
        <strain evidence="3 4">MDC 2473</strain>
    </source>
</reference>
<dbReference type="Proteomes" id="UP000232060">
    <property type="component" value="Unassembled WGS sequence"/>
</dbReference>
<dbReference type="InterPro" id="IPR008274">
    <property type="entry name" value="AldOxase/xan_DH_MoCoBD1"/>
</dbReference>
<evidence type="ECO:0000259" key="2">
    <source>
        <dbReference type="Pfam" id="PF20256"/>
    </source>
</evidence>
<comment type="caution">
    <text evidence="3">The sequence shown here is derived from an EMBL/GenBank/DDBJ whole genome shotgun (WGS) entry which is preliminary data.</text>
</comment>
<dbReference type="EMBL" id="PGCP01000020">
    <property type="protein sequence ID" value="PJC92693.1"/>
    <property type="molecule type" value="Genomic_DNA"/>
</dbReference>
<feature type="domain" description="Aldehyde oxidase/xanthine dehydrogenase second molybdopterin binding" evidence="2">
    <location>
        <begin position="778"/>
        <end position="883"/>
    </location>
</feature>
<evidence type="ECO:0000259" key="1">
    <source>
        <dbReference type="Pfam" id="PF02738"/>
    </source>
</evidence>
<feature type="domain" description="Aldehyde oxidase/xanthine dehydrogenase first molybdopterin binding" evidence="1">
    <location>
        <begin position="254"/>
        <end position="484"/>
    </location>
</feature>
<dbReference type="PANTHER" id="PTHR11908">
    <property type="entry name" value="XANTHINE DEHYDROGENASE"/>
    <property type="match status" value="1"/>
</dbReference>
<dbReference type="Gene3D" id="3.30.365.10">
    <property type="entry name" value="Aldehyde oxidase/xanthine dehydrogenase, molybdopterin binding domain"/>
    <property type="match status" value="4"/>
</dbReference>
<feature type="domain" description="Aldehyde oxidase/xanthine dehydrogenase second molybdopterin binding" evidence="2">
    <location>
        <begin position="515"/>
        <end position="600"/>
    </location>
</feature>
<keyword evidence="4" id="KW-1185">Reference proteome</keyword>
<sequence>MSYPLSRREFIKQCVIAGIAVYSAPLLANLSLSGMEDEVFDPALLGQWKQGGKVKFRSDGLAKVTGQKIYSRDYRAQDLAGWPSQQQHALLIRLDKADRRYLGLDLSMLPANAQPGRVITAADLLRDGVELPAFYGINMLVSEGATPDYLGQAAAMLLFPDFATFNRAKQTLQFNDKVVRYGDVTPLVAASRDPWACWRIIRIEGKLGMADQYSALKNGLFFPAIVNHQPVWPTPKADGNAGEQGMYQAELVHEELKADDALVLDRTYQTQFIEPMMMEPENFNGWFDAKARTMHLVVSTQSPHDFYYEAAEMLAKGPLAGKVDKLVVHSPFIGGGFGAKDHTIFPFYGLLAAIYGTGPVRLANDRFEQFQGGLKRHPFNMKNKLVLDKQSGQFRALISSMTVDGGGRLNFTGSVTSVGASAIQGVYYLPKNDITAIALPSENPDCGSMRGYGSLQTMAAMEMMINEAAALLKIDPLELRRRNLIKPGQPNTQGAIPEGNNRYPEILAMAGQHEAWAQRESRKQAYEAQHPDRLYGTGFSITTKDYGTGAVAPSACVELTSKGEILLKISGMEMGTGIQTSQAEIVSRYFGQPADTIDLAEIALWESFKLEETDNPYTISQERQDEMQKNPRWTLAIPQASSASISSYFQSHATTAAARLLFEQTLWPAATAIWRKQYFVGQANLDLGPSSEASWTPAGLTTRGMPPLPLSLLAAHAHANGLITGAMVHTFNRWAWAECDFTIEGQSKRLPIDALALRYGEGASSELRAQADGNGYHLLERTQAHYPSTSLNNAMVTYYAPCATLVEIAVEKGSGKVHILSAHSWLDAGRVIVPELVEGQIQGGLAMGVGHALYEYLPPGQEGPGNGTWNLNRYQVPLAHQLPVWNLTHTLLEPLSPTDATKGIGEVVMIPVVAALVEAIYQASGTRFYHLPVTATDIQKAIQ</sequence>
<dbReference type="PANTHER" id="PTHR11908:SF123">
    <property type="entry name" value="ALDEHYDE OXIDOREDUCTASE MOLYBDENUM-BINDING SUBUNIT PAOC"/>
    <property type="match status" value="1"/>
</dbReference>
<dbReference type="GO" id="GO:0016491">
    <property type="term" value="F:oxidoreductase activity"/>
    <property type="evidence" value="ECO:0007669"/>
    <property type="project" value="InterPro"/>
</dbReference>
<evidence type="ECO:0000313" key="4">
    <source>
        <dbReference type="Proteomes" id="UP000232060"/>
    </source>
</evidence>
<evidence type="ECO:0000313" key="3">
    <source>
        <dbReference type="EMBL" id="PJC92693.1"/>
    </source>
</evidence>
<dbReference type="InterPro" id="IPR016208">
    <property type="entry name" value="Ald_Oxase/xanthine_DH-like"/>
</dbReference>
<dbReference type="InterPro" id="IPR036856">
    <property type="entry name" value="Ald_Oxase/Xan_DH_a/b_sf"/>
</dbReference>
<dbReference type="OrthoDB" id="6177861at2"/>
<protein>
    <submittedName>
        <fullName evidence="3">Xanthine dehydrogenase family protein molybdopterin-binding subunit</fullName>
    </submittedName>
</protein>
<organism evidence="3 4">
    <name type="scientific">Aeromonas lusitana</name>
    <dbReference type="NCBI Taxonomy" id="931529"/>
    <lineage>
        <taxon>Bacteria</taxon>
        <taxon>Pseudomonadati</taxon>
        <taxon>Pseudomonadota</taxon>
        <taxon>Gammaproteobacteria</taxon>
        <taxon>Aeromonadales</taxon>
        <taxon>Aeromonadaceae</taxon>
        <taxon>Aeromonas</taxon>
    </lineage>
</organism>
<proteinExistence type="predicted"/>
<dbReference type="Pfam" id="PF02738">
    <property type="entry name" value="MoCoBD_1"/>
    <property type="match status" value="1"/>
</dbReference>
<accession>A0A2M8H7Y9</accession>
<dbReference type="GO" id="GO:0005506">
    <property type="term" value="F:iron ion binding"/>
    <property type="evidence" value="ECO:0007669"/>
    <property type="project" value="InterPro"/>
</dbReference>
<dbReference type="Pfam" id="PF20256">
    <property type="entry name" value="MoCoBD_2"/>
    <property type="match status" value="2"/>
</dbReference>
<dbReference type="RefSeq" id="WP_100860445.1">
    <property type="nucleotide sequence ID" value="NZ_PGCP01000020.1"/>
</dbReference>
<gene>
    <name evidence="3" type="ORF">CUC44_13490</name>
</gene>
<dbReference type="InterPro" id="IPR046867">
    <property type="entry name" value="AldOxase/xan_DH_MoCoBD2"/>
</dbReference>
<dbReference type="SUPFAM" id="SSF56003">
    <property type="entry name" value="Molybdenum cofactor-binding domain"/>
    <property type="match status" value="1"/>
</dbReference>
<dbReference type="SUPFAM" id="SSF54665">
    <property type="entry name" value="CO dehydrogenase molybdoprotein N-domain-like"/>
    <property type="match status" value="1"/>
</dbReference>
<dbReference type="InterPro" id="IPR037165">
    <property type="entry name" value="AldOxase/xan_DH_Mopterin-bd_sf"/>
</dbReference>
<dbReference type="AlphaFoldDB" id="A0A2M8H7Y9"/>